<feature type="domain" description="HTH araC/xylS-type" evidence="4">
    <location>
        <begin position="144"/>
        <end position="244"/>
    </location>
</feature>
<comment type="caution">
    <text evidence="5">The sequence shown here is derived from an EMBL/GenBank/DDBJ whole genome shotgun (WGS) entry which is preliminary data.</text>
</comment>
<dbReference type="Pfam" id="PF20240">
    <property type="entry name" value="DUF6597"/>
    <property type="match status" value="1"/>
</dbReference>
<reference evidence="5 6" key="1">
    <citation type="submission" date="2024-06" db="EMBL/GenBank/DDBJ databases">
        <authorList>
            <person name="Kaempfer P."/>
            <person name="Viver T."/>
        </authorList>
    </citation>
    <scope>NUCLEOTIDE SEQUENCE [LARGE SCALE GENOMIC DNA]</scope>
    <source>
        <strain evidence="5 6">ST-87</strain>
    </source>
</reference>
<keyword evidence="6" id="KW-1185">Reference proteome</keyword>
<dbReference type="PROSITE" id="PS01124">
    <property type="entry name" value="HTH_ARAC_FAMILY_2"/>
    <property type="match status" value="1"/>
</dbReference>
<organism evidence="5 6">
    <name type="scientific">Flavobacterium plantiphilum</name>
    <dbReference type="NCBI Taxonomy" id="3163297"/>
    <lineage>
        <taxon>Bacteria</taxon>
        <taxon>Pseudomonadati</taxon>
        <taxon>Bacteroidota</taxon>
        <taxon>Flavobacteriia</taxon>
        <taxon>Flavobacteriales</taxon>
        <taxon>Flavobacteriaceae</taxon>
        <taxon>Flavobacterium</taxon>
    </lineage>
</organism>
<dbReference type="PANTHER" id="PTHR46796">
    <property type="entry name" value="HTH-TYPE TRANSCRIPTIONAL ACTIVATOR RHAS-RELATED"/>
    <property type="match status" value="1"/>
</dbReference>
<keyword evidence="1" id="KW-0805">Transcription regulation</keyword>
<dbReference type="InterPro" id="IPR046532">
    <property type="entry name" value="DUF6597"/>
</dbReference>
<accession>A0ABW8XX18</accession>
<keyword evidence="3" id="KW-0804">Transcription</keyword>
<dbReference type="SMART" id="SM00342">
    <property type="entry name" value="HTH_ARAC"/>
    <property type="match status" value="1"/>
</dbReference>
<dbReference type="InterPro" id="IPR050204">
    <property type="entry name" value="AraC_XylS_family_regulators"/>
</dbReference>
<dbReference type="Proteomes" id="UP001629260">
    <property type="component" value="Unassembled WGS sequence"/>
</dbReference>
<evidence type="ECO:0000259" key="4">
    <source>
        <dbReference type="PROSITE" id="PS01124"/>
    </source>
</evidence>
<proteinExistence type="predicted"/>
<protein>
    <submittedName>
        <fullName evidence="5">Helix-turn-helix transcriptional regulator</fullName>
    </submittedName>
</protein>
<dbReference type="Pfam" id="PF12833">
    <property type="entry name" value="HTH_18"/>
    <property type="match status" value="1"/>
</dbReference>
<keyword evidence="2" id="KW-0238">DNA-binding</keyword>
<dbReference type="Gene3D" id="1.10.10.60">
    <property type="entry name" value="Homeodomain-like"/>
    <property type="match status" value="1"/>
</dbReference>
<dbReference type="PANTHER" id="PTHR46796:SF13">
    <property type="entry name" value="HTH-TYPE TRANSCRIPTIONAL ACTIVATOR RHAS"/>
    <property type="match status" value="1"/>
</dbReference>
<evidence type="ECO:0000256" key="2">
    <source>
        <dbReference type="ARBA" id="ARBA00023125"/>
    </source>
</evidence>
<gene>
    <name evidence="5" type="ORF">ABS764_12765</name>
</gene>
<evidence type="ECO:0000256" key="1">
    <source>
        <dbReference type="ARBA" id="ARBA00023015"/>
    </source>
</evidence>
<name>A0ABW8XX18_9FLAO</name>
<evidence type="ECO:0000256" key="3">
    <source>
        <dbReference type="ARBA" id="ARBA00023163"/>
    </source>
</evidence>
<dbReference type="SUPFAM" id="SSF46689">
    <property type="entry name" value="Homeodomain-like"/>
    <property type="match status" value="1"/>
</dbReference>
<dbReference type="InterPro" id="IPR009057">
    <property type="entry name" value="Homeodomain-like_sf"/>
</dbReference>
<sequence>MNYKKIKPCKELEPFIHFYWELKGHELESQWERVFPDGCAGIVTNLGGTCLTDNGAVSMEFGKTYVVGAMNSFKDSFIDNDTHLLGVCLKPATFANFYSYATQNELTNETIEFEKSNSFNVDKTLVNSFNYFDYFFLERIKSRNNQLQSVVNDIHSTNGQISIVELSKRNFTTVRQLERNFKKYIGLSPKEYSNIIRFQNALSIIKNSNQNRSLLDIAFECGYYDHSHLTNEIKRNTGLSPSLL</sequence>
<dbReference type="RefSeq" id="WP_408082189.1">
    <property type="nucleotide sequence ID" value="NZ_JBELQA010000007.1"/>
</dbReference>
<evidence type="ECO:0000313" key="6">
    <source>
        <dbReference type="Proteomes" id="UP001629260"/>
    </source>
</evidence>
<evidence type="ECO:0000313" key="5">
    <source>
        <dbReference type="EMBL" id="MFL9831721.1"/>
    </source>
</evidence>
<dbReference type="EMBL" id="JBELQA010000007">
    <property type="protein sequence ID" value="MFL9831721.1"/>
    <property type="molecule type" value="Genomic_DNA"/>
</dbReference>
<dbReference type="InterPro" id="IPR018060">
    <property type="entry name" value="HTH_AraC"/>
</dbReference>